<dbReference type="PANTHER" id="PTHR43194:SF5">
    <property type="entry name" value="PIMELOYL-[ACYL-CARRIER PROTEIN] METHYL ESTER ESTERASE"/>
    <property type="match status" value="1"/>
</dbReference>
<evidence type="ECO:0000313" key="4">
    <source>
        <dbReference type="Proteomes" id="UP000266906"/>
    </source>
</evidence>
<comment type="caution">
    <text evidence="2">The sequence shown here is derived from an EMBL/GenBank/DDBJ whole genome shotgun (WGS) entry which is preliminary data.</text>
</comment>
<gene>
    <name evidence="3" type="ORF">EDD38_6837</name>
    <name evidence="2" type="ORF">EDD38_7693</name>
</gene>
<name>A0A3N4QZE0_9ACTN</name>
<proteinExistence type="predicted"/>
<reference evidence="2 4" key="1">
    <citation type="submission" date="2018-11" db="EMBL/GenBank/DDBJ databases">
        <title>Sequencing the genomes of 1000 actinobacteria strains.</title>
        <authorList>
            <person name="Klenk H.-P."/>
        </authorList>
    </citation>
    <scope>NUCLEOTIDE SEQUENCE [LARGE SCALE GENOMIC DNA]</scope>
    <source>
        <strain evidence="2 4">DSM 44781</strain>
    </source>
</reference>
<dbReference type="Pfam" id="PF00561">
    <property type="entry name" value="Abhydrolase_1"/>
    <property type="match status" value="1"/>
</dbReference>
<dbReference type="InterPro" id="IPR050228">
    <property type="entry name" value="Carboxylesterase_BioH"/>
</dbReference>
<dbReference type="AlphaFoldDB" id="A0A3N4QZE0"/>
<keyword evidence="4" id="KW-1185">Reference proteome</keyword>
<sequence length="278" mass="28380">MSIATASTTSTTSALLTPPAPLARTVLGSGPGLVLAHGAGGGTAANYGPLLDGLAARHTVVGVDWPGSGGSPRAEGPLDTDELADQLVAAADAAGLERFALAGFSLGGPVAVRAAARHPERVVALVLTATFAHRDARLDLAARLWGELYASGAHDLLAEHLTLAAFGPDALQALDPAALRGAIAAVAATVPSGTPEQVDLVRRIDVRADLARVQAPTLVITTTADPLVSPSLQRELADRIPGARTAELPTGHLPFAEQPEQWRALITDFLAEHTATTA</sequence>
<evidence type="ECO:0000313" key="3">
    <source>
        <dbReference type="EMBL" id="RPE29678.1"/>
    </source>
</evidence>
<dbReference type="Gene3D" id="3.40.50.1820">
    <property type="entry name" value="alpha/beta hydrolase"/>
    <property type="match status" value="1"/>
</dbReference>
<dbReference type="GO" id="GO:0003824">
    <property type="term" value="F:catalytic activity"/>
    <property type="evidence" value="ECO:0007669"/>
    <property type="project" value="UniProtKB-ARBA"/>
</dbReference>
<dbReference type="EMBL" id="RKQG01000007">
    <property type="protein sequence ID" value="RPE26378.1"/>
    <property type="molecule type" value="Genomic_DNA"/>
</dbReference>
<organism evidence="2 4">
    <name type="scientific">Kitasatospora cineracea</name>
    <dbReference type="NCBI Taxonomy" id="88074"/>
    <lineage>
        <taxon>Bacteria</taxon>
        <taxon>Bacillati</taxon>
        <taxon>Actinomycetota</taxon>
        <taxon>Actinomycetes</taxon>
        <taxon>Kitasatosporales</taxon>
        <taxon>Streptomycetaceae</taxon>
        <taxon>Kitasatospora</taxon>
    </lineage>
</organism>
<dbReference type="SUPFAM" id="SSF53474">
    <property type="entry name" value="alpha/beta-Hydrolases"/>
    <property type="match status" value="1"/>
</dbReference>
<evidence type="ECO:0000259" key="1">
    <source>
        <dbReference type="Pfam" id="PF00561"/>
    </source>
</evidence>
<dbReference type="Proteomes" id="UP000266906">
    <property type="component" value="Unassembled WGS sequence"/>
</dbReference>
<dbReference type="InterPro" id="IPR000073">
    <property type="entry name" value="AB_hydrolase_1"/>
</dbReference>
<accession>A0A3N4QZE0</accession>
<dbReference type="RefSeq" id="WP_123821041.1">
    <property type="nucleotide sequence ID" value="NZ_RKQG01000002.1"/>
</dbReference>
<evidence type="ECO:0000313" key="2">
    <source>
        <dbReference type="EMBL" id="RPE26378.1"/>
    </source>
</evidence>
<dbReference type="InterPro" id="IPR029058">
    <property type="entry name" value="AB_hydrolase_fold"/>
</dbReference>
<feature type="domain" description="AB hydrolase-1" evidence="1">
    <location>
        <begin position="33"/>
        <end position="258"/>
    </location>
</feature>
<protein>
    <submittedName>
        <fullName evidence="2">Pimeloyl-ACP methyl ester carboxylesterase</fullName>
    </submittedName>
</protein>
<dbReference type="PANTHER" id="PTHR43194">
    <property type="entry name" value="HYDROLASE ALPHA/BETA FOLD FAMILY"/>
    <property type="match status" value="1"/>
</dbReference>
<dbReference type="EMBL" id="RKQG01000002">
    <property type="protein sequence ID" value="RPE29678.1"/>
    <property type="molecule type" value="Genomic_DNA"/>
</dbReference>
<dbReference type="PRINTS" id="PR00111">
    <property type="entry name" value="ABHYDROLASE"/>
</dbReference>